<evidence type="ECO:0000313" key="3">
    <source>
        <dbReference type="EMBL" id="AGG67960.1"/>
    </source>
</evidence>
<evidence type="ECO:0000313" key="4">
    <source>
        <dbReference type="Proteomes" id="UP000011760"/>
    </source>
</evidence>
<feature type="compositionally biased region" description="Basic and acidic residues" evidence="1">
    <location>
        <begin position="124"/>
        <end position="133"/>
    </location>
</feature>
<dbReference type="HOGENOM" id="CLU_113638_0_0_11"/>
<feature type="transmembrane region" description="Helical" evidence="2">
    <location>
        <begin position="6"/>
        <end position="27"/>
    </location>
</feature>
<dbReference type="InterPro" id="IPR025962">
    <property type="entry name" value="SdpI/YhfL"/>
</dbReference>
<dbReference type="PATRIC" id="fig|1121353.3.peg.2596"/>
<evidence type="ECO:0000256" key="2">
    <source>
        <dbReference type="SAM" id="Phobius"/>
    </source>
</evidence>
<feature type="transmembrane region" description="Helical" evidence="2">
    <location>
        <begin position="61"/>
        <end position="85"/>
    </location>
</feature>
<evidence type="ECO:0000256" key="1">
    <source>
        <dbReference type="SAM" id="MobiDB-lite"/>
    </source>
</evidence>
<name>M1UHT3_9CORY</name>
<dbReference type="RefSeq" id="WP_015652382.1">
    <property type="nucleotide sequence ID" value="NC_020506.1"/>
</dbReference>
<dbReference type="KEGG" id="ccn:H924_12695"/>
<sequence>MTVIGIILGTLCGILAVVLLVVGVLGWTAKLPGNPIFGIRVPEVRKSKELWDMAHRVAGPLWALSGLAWAIAALVAFTASGWMWLVVGMGIIAGLVFLGMGAGMAAHTVAMVDNKRHREEIQATRDAHPKPVDPEAGQDADSIAPAAEEEAPKPSVDFAALRRAIENSDQQ</sequence>
<feature type="region of interest" description="Disordered" evidence="1">
    <location>
        <begin position="124"/>
        <end position="155"/>
    </location>
</feature>
<reference evidence="3 4" key="1">
    <citation type="submission" date="2013-02" db="EMBL/GenBank/DDBJ databases">
        <title>The complete genome sequence of Corynebacterium callunae DSM 20147.</title>
        <authorList>
            <person name="Ruckert C."/>
            <person name="Albersmeier A."/>
            <person name="Kalinowski J."/>
        </authorList>
    </citation>
    <scope>NUCLEOTIDE SEQUENCE [LARGE SCALE GENOMIC DNA]</scope>
    <source>
        <strain evidence="3 4">DSM 20147</strain>
    </source>
</reference>
<dbReference type="eggNOG" id="COG5658">
    <property type="taxonomic scope" value="Bacteria"/>
</dbReference>
<dbReference type="EMBL" id="CP004354">
    <property type="protein sequence ID" value="AGG67960.1"/>
    <property type="molecule type" value="Genomic_DNA"/>
</dbReference>
<keyword evidence="2" id="KW-1133">Transmembrane helix</keyword>
<protein>
    <submittedName>
        <fullName evidence="3">Uncharacterized protein</fullName>
    </submittedName>
</protein>
<feature type="transmembrane region" description="Helical" evidence="2">
    <location>
        <begin position="91"/>
        <end position="112"/>
    </location>
</feature>
<accession>M1UHT3</accession>
<dbReference type="OrthoDB" id="4420493at2"/>
<keyword evidence="2" id="KW-0472">Membrane</keyword>
<dbReference type="Pfam" id="PF13630">
    <property type="entry name" value="SdpI"/>
    <property type="match status" value="1"/>
</dbReference>
<gene>
    <name evidence="3" type="ORF">H924_12695</name>
</gene>
<keyword evidence="2" id="KW-0812">Transmembrane</keyword>
<dbReference type="Proteomes" id="UP000011760">
    <property type="component" value="Chromosome"/>
</dbReference>
<keyword evidence="4" id="KW-1185">Reference proteome</keyword>
<organism evidence="3 4">
    <name type="scientific">Corynebacterium callunae DSM 20147</name>
    <dbReference type="NCBI Taxonomy" id="1121353"/>
    <lineage>
        <taxon>Bacteria</taxon>
        <taxon>Bacillati</taxon>
        <taxon>Actinomycetota</taxon>
        <taxon>Actinomycetes</taxon>
        <taxon>Mycobacteriales</taxon>
        <taxon>Corynebacteriaceae</taxon>
        <taxon>Corynebacterium</taxon>
    </lineage>
</organism>
<dbReference type="AlphaFoldDB" id="M1UHT3"/>
<proteinExistence type="predicted"/>